<dbReference type="OrthoDB" id="6903554at2"/>
<dbReference type="EMBL" id="QJRG01000046">
    <property type="protein sequence ID" value="RWU21869.1"/>
    <property type="molecule type" value="Genomic_DNA"/>
</dbReference>
<protein>
    <submittedName>
        <fullName evidence="1">Uncharacterized protein</fullName>
    </submittedName>
</protein>
<dbReference type="Proteomes" id="UP000288983">
    <property type="component" value="Unassembled WGS sequence"/>
</dbReference>
<dbReference type="STRING" id="237609.PSAKL28_12770"/>
<evidence type="ECO:0000313" key="2">
    <source>
        <dbReference type="Proteomes" id="UP000288983"/>
    </source>
</evidence>
<reference evidence="1 2" key="1">
    <citation type="submission" date="2018-06" db="EMBL/GenBank/DDBJ databases">
        <title>Bacteria isolated from soil of Wuhan.</title>
        <authorList>
            <person name="Wei X."/>
            <person name="Chunhua H."/>
        </authorList>
    </citation>
    <scope>NUCLEOTIDE SEQUENCE [LARGE SCALE GENOMIC DNA]</scope>
    <source>
        <strain evidence="2">xwS2</strain>
    </source>
</reference>
<evidence type="ECO:0000313" key="1">
    <source>
        <dbReference type="EMBL" id="RWU21869.1"/>
    </source>
</evidence>
<accession>A0A443ZRL2</accession>
<dbReference type="AlphaFoldDB" id="A0A443ZRL2"/>
<organism evidence="1 2">
    <name type="scientific">Pseudomonas alkylphenolica</name>
    <dbReference type="NCBI Taxonomy" id="237609"/>
    <lineage>
        <taxon>Bacteria</taxon>
        <taxon>Pseudomonadati</taxon>
        <taxon>Pseudomonadota</taxon>
        <taxon>Gammaproteobacteria</taxon>
        <taxon>Pseudomonadales</taxon>
        <taxon>Pseudomonadaceae</taxon>
        <taxon>Pseudomonas</taxon>
    </lineage>
</organism>
<proteinExistence type="predicted"/>
<dbReference type="RefSeq" id="WP_128324209.1">
    <property type="nucleotide sequence ID" value="NZ_JADUCM010000039.1"/>
</dbReference>
<gene>
    <name evidence="1" type="ORF">DM813_15295</name>
</gene>
<sequence>MTVKVTERDENKMSYESLAAGLRIWDVHQQDELVGMFHNEHEAHSYRIELEFLETRQQQQ</sequence>
<comment type="caution">
    <text evidence="1">The sequence shown here is derived from an EMBL/GenBank/DDBJ whole genome shotgun (WGS) entry which is preliminary data.</text>
</comment>
<name>A0A443ZRL2_9PSED</name>